<protein>
    <recommendedName>
        <fullName evidence="1">Cupin type-2 domain-containing protein</fullName>
    </recommendedName>
</protein>
<dbReference type="Gene3D" id="2.60.120.10">
    <property type="entry name" value="Jelly Rolls"/>
    <property type="match status" value="1"/>
</dbReference>
<dbReference type="PANTHER" id="PTHR36156">
    <property type="entry name" value="SLR2101 PROTEIN"/>
    <property type="match status" value="1"/>
</dbReference>
<comment type="caution">
    <text evidence="2">The sequence shown here is derived from an EMBL/GenBank/DDBJ whole genome shotgun (WGS) entry which is preliminary data.</text>
</comment>
<sequence>MSINPGQISSLSGITRFITTHNPSGQAIIHSEQPITWGSYQDGALGMGVAYTTSEFPANLNNDTDIKAHEQLMQSNSLGLVNPGGTVCRFVDFKPGGEPFMHRTRSLDYGIVLQGEIEMILDSGEKRMLKAGDIAVQRGTMHAWRNPSGVEWSRMVFILQDIQPIVIGGVVIGEDLGGESGHQGVEPSHL</sequence>
<evidence type="ECO:0000313" key="2">
    <source>
        <dbReference type="EMBL" id="KAF7118884.1"/>
    </source>
</evidence>
<dbReference type="InterPro" id="IPR047142">
    <property type="entry name" value="OryJ/VirC-like"/>
</dbReference>
<feature type="domain" description="Cupin type-2" evidence="1">
    <location>
        <begin position="90"/>
        <end position="148"/>
    </location>
</feature>
<dbReference type="Proteomes" id="UP000630445">
    <property type="component" value="Unassembled WGS sequence"/>
</dbReference>
<organism evidence="2 4">
    <name type="scientific">Aspergillus hiratsukae</name>
    <dbReference type="NCBI Taxonomy" id="1194566"/>
    <lineage>
        <taxon>Eukaryota</taxon>
        <taxon>Fungi</taxon>
        <taxon>Dikarya</taxon>
        <taxon>Ascomycota</taxon>
        <taxon>Pezizomycotina</taxon>
        <taxon>Eurotiomycetes</taxon>
        <taxon>Eurotiomycetidae</taxon>
        <taxon>Eurotiales</taxon>
        <taxon>Aspergillaceae</taxon>
        <taxon>Aspergillus</taxon>
        <taxon>Aspergillus subgen. Fumigati</taxon>
    </lineage>
</organism>
<gene>
    <name evidence="2" type="ORF">CNMCM5793_008520</name>
    <name evidence="3" type="ORF">CNMCM6106_006056</name>
</gene>
<dbReference type="CDD" id="cd02231">
    <property type="entry name" value="cupin_BLL6423-like"/>
    <property type="match status" value="1"/>
</dbReference>
<proteinExistence type="predicted"/>
<accession>A0A8H6P886</accession>
<dbReference type="AlphaFoldDB" id="A0A8H6P886"/>
<dbReference type="InterPro" id="IPR013096">
    <property type="entry name" value="Cupin_2"/>
</dbReference>
<evidence type="ECO:0000259" key="1">
    <source>
        <dbReference type="Pfam" id="PF07883"/>
    </source>
</evidence>
<dbReference type="InterPro" id="IPR011051">
    <property type="entry name" value="RmlC_Cupin_sf"/>
</dbReference>
<evidence type="ECO:0000313" key="4">
    <source>
        <dbReference type="Proteomes" id="UP000630445"/>
    </source>
</evidence>
<keyword evidence="4" id="KW-1185">Reference proteome</keyword>
<dbReference type="InterPro" id="IPR014710">
    <property type="entry name" value="RmlC-like_jellyroll"/>
</dbReference>
<dbReference type="PANTHER" id="PTHR36156:SF2">
    <property type="entry name" value="CUPIN TYPE-2 DOMAIN-CONTAINING PROTEIN"/>
    <property type="match status" value="1"/>
</dbReference>
<dbReference type="Proteomes" id="UP000662466">
    <property type="component" value="Unassembled WGS sequence"/>
</dbReference>
<reference evidence="2" key="1">
    <citation type="submission" date="2020-06" db="EMBL/GenBank/DDBJ databases">
        <title>Draft genome sequences of strains closely related to Aspergillus parafelis and Aspergillus hiratsukae.</title>
        <authorList>
            <person name="Dos Santos R.A.C."/>
            <person name="Rivero-Menendez O."/>
            <person name="Steenwyk J.L."/>
            <person name="Mead M.E."/>
            <person name="Goldman G.H."/>
            <person name="Alastruey-Izquierdo A."/>
            <person name="Rokas A."/>
        </authorList>
    </citation>
    <scope>NUCLEOTIDE SEQUENCE</scope>
    <source>
        <strain evidence="2">CNM-CM5793</strain>
        <strain evidence="3">CNM-CM6106</strain>
    </source>
</reference>
<name>A0A8H6P886_9EURO</name>
<dbReference type="EMBL" id="JACBAF010001916">
    <property type="protein sequence ID" value="KAF7171656.1"/>
    <property type="molecule type" value="Genomic_DNA"/>
</dbReference>
<dbReference type="Pfam" id="PF07883">
    <property type="entry name" value="Cupin_2"/>
    <property type="match status" value="1"/>
</dbReference>
<dbReference type="EMBL" id="JACBAD010002056">
    <property type="protein sequence ID" value="KAF7118884.1"/>
    <property type="molecule type" value="Genomic_DNA"/>
</dbReference>
<dbReference type="OrthoDB" id="5840532at2759"/>
<dbReference type="SUPFAM" id="SSF51182">
    <property type="entry name" value="RmlC-like cupins"/>
    <property type="match status" value="1"/>
</dbReference>
<evidence type="ECO:0000313" key="3">
    <source>
        <dbReference type="EMBL" id="KAF7171656.1"/>
    </source>
</evidence>